<organism evidence="1 2">
    <name type="scientific">Heterorhabditis bacteriophora</name>
    <name type="common">Entomopathogenic nematode worm</name>
    <dbReference type="NCBI Taxonomy" id="37862"/>
    <lineage>
        <taxon>Eukaryota</taxon>
        <taxon>Metazoa</taxon>
        <taxon>Ecdysozoa</taxon>
        <taxon>Nematoda</taxon>
        <taxon>Chromadorea</taxon>
        <taxon>Rhabditida</taxon>
        <taxon>Rhabditina</taxon>
        <taxon>Rhabditomorpha</taxon>
        <taxon>Strongyloidea</taxon>
        <taxon>Heterorhabditidae</taxon>
        <taxon>Heterorhabditis</taxon>
    </lineage>
</organism>
<dbReference type="WBParaSite" id="Hba_07781">
    <property type="protein sequence ID" value="Hba_07781"/>
    <property type="gene ID" value="Hba_07781"/>
</dbReference>
<proteinExistence type="predicted"/>
<keyword evidence="1" id="KW-1185">Reference proteome</keyword>
<evidence type="ECO:0000313" key="1">
    <source>
        <dbReference type="Proteomes" id="UP000095283"/>
    </source>
</evidence>
<dbReference type="AlphaFoldDB" id="A0A1I7WRH9"/>
<dbReference type="Proteomes" id="UP000095283">
    <property type="component" value="Unplaced"/>
</dbReference>
<evidence type="ECO:0000313" key="2">
    <source>
        <dbReference type="WBParaSite" id="Hba_07781"/>
    </source>
</evidence>
<accession>A0A1I7WRH9</accession>
<reference evidence="2" key="1">
    <citation type="submission" date="2016-11" db="UniProtKB">
        <authorList>
            <consortium name="WormBaseParasite"/>
        </authorList>
    </citation>
    <scope>IDENTIFICATION</scope>
</reference>
<protein>
    <submittedName>
        <fullName evidence="2">Uncharacterized protein</fullName>
    </submittedName>
</protein>
<sequence length="69" mass="8357">MDKYFKEMAWKFLYTASYKLNSTPYRLECDLSTSDNSSYFLWEKKWTYNGSEEFNASHITFIDRNNSLE</sequence>
<name>A0A1I7WRH9_HETBA</name>